<dbReference type="Proteomes" id="UP001303115">
    <property type="component" value="Unassembled WGS sequence"/>
</dbReference>
<feature type="compositionally biased region" description="Acidic residues" evidence="1">
    <location>
        <begin position="59"/>
        <end position="71"/>
    </location>
</feature>
<feature type="region of interest" description="Disordered" evidence="1">
    <location>
        <begin position="296"/>
        <end position="419"/>
    </location>
</feature>
<feature type="compositionally biased region" description="Polar residues" evidence="1">
    <location>
        <begin position="354"/>
        <end position="368"/>
    </location>
</feature>
<keyword evidence="3" id="KW-1185">Reference proteome</keyword>
<comment type="caution">
    <text evidence="2">The sequence shown here is derived from an EMBL/GenBank/DDBJ whole genome shotgun (WGS) entry which is preliminary data.</text>
</comment>
<dbReference type="AlphaFoldDB" id="A0AAN6SSP0"/>
<proteinExistence type="predicted"/>
<dbReference type="EMBL" id="MU854372">
    <property type="protein sequence ID" value="KAK4040656.1"/>
    <property type="molecule type" value="Genomic_DNA"/>
</dbReference>
<sequence length="419" mass="45260">MAQRWTTPEEMFFSTLRTTWREASRLTRLALDTAYLVHAALTADPVSIDDGWHLVDSDPASETDDDASTDVDMDRWHDDNGGLFDDEPLAGGYTFPESDSDSDSDLDAAWGDDDDEVSSEEGEVISGEFSDDDEPSSGEGNSNGNFDSGVGLDDESEIYQDAHREFEDPSDDGQPSRPKGRTQPVPPTQPGRRGSDLCASMEQSQTLEVDGGRDGRRTSRETTAAKEGGLAGVLDRGEAKEQPERRRGEGRVPDEAPSAPVATTTRPLRREDFGFHAMSQAKYTKLYLEAKELRRRVAAAAERAAAAGADALDDRPRAKIPKVRRGSRTEAGPASGGAPGERIPPDPRGAAASKKSTPPTTGASTERPQGTPPVESPYQRLMRRQAQAATGTGESGYPAVHTESFVGPDGMQYHMSRFV</sequence>
<gene>
    <name evidence="2" type="ORF">C8A01DRAFT_35309</name>
</gene>
<protein>
    <submittedName>
        <fullName evidence="2">Uncharacterized protein</fullName>
    </submittedName>
</protein>
<evidence type="ECO:0000256" key="1">
    <source>
        <dbReference type="SAM" id="MobiDB-lite"/>
    </source>
</evidence>
<name>A0AAN6SSP0_9PEZI</name>
<feature type="compositionally biased region" description="Basic and acidic residues" evidence="1">
    <location>
        <begin position="210"/>
        <end position="224"/>
    </location>
</feature>
<feature type="compositionally biased region" description="Basic and acidic residues" evidence="1">
    <location>
        <begin position="235"/>
        <end position="254"/>
    </location>
</feature>
<evidence type="ECO:0000313" key="2">
    <source>
        <dbReference type="EMBL" id="KAK4040656.1"/>
    </source>
</evidence>
<feature type="compositionally biased region" description="Acidic residues" evidence="1">
    <location>
        <begin position="98"/>
        <end position="136"/>
    </location>
</feature>
<reference evidence="3" key="1">
    <citation type="journal article" date="2023" name="Mol. Phylogenet. Evol.">
        <title>Genome-scale phylogeny and comparative genomics of the fungal order Sordariales.</title>
        <authorList>
            <person name="Hensen N."/>
            <person name="Bonometti L."/>
            <person name="Westerberg I."/>
            <person name="Brannstrom I.O."/>
            <person name="Guillou S."/>
            <person name="Cros-Aarteil S."/>
            <person name="Calhoun S."/>
            <person name="Haridas S."/>
            <person name="Kuo A."/>
            <person name="Mondo S."/>
            <person name="Pangilinan J."/>
            <person name="Riley R."/>
            <person name="LaButti K."/>
            <person name="Andreopoulos B."/>
            <person name="Lipzen A."/>
            <person name="Chen C."/>
            <person name="Yan M."/>
            <person name="Daum C."/>
            <person name="Ng V."/>
            <person name="Clum A."/>
            <person name="Steindorff A."/>
            <person name="Ohm R.A."/>
            <person name="Martin F."/>
            <person name="Silar P."/>
            <person name="Natvig D.O."/>
            <person name="Lalanne C."/>
            <person name="Gautier V."/>
            <person name="Ament-Velasquez S.L."/>
            <person name="Kruys A."/>
            <person name="Hutchinson M.I."/>
            <person name="Powell A.J."/>
            <person name="Barry K."/>
            <person name="Miller A.N."/>
            <person name="Grigoriev I.V."/>
            <person name="Debuchy R."/>
            <person name="Gladieux P."/>
            <person name="Hiltunen Thoren M."/>
            <person name="Johannesson H."/>
        </authorList>
    </citation>
    <scope>NUCLEOTIDE SEQUENCE [LARGE SCALE GENOMIC DNA]</scope>
    <source>
        <strain evidence="3">CBS 284.82</strain>
    </source>
</reference>
<organism evidence="2 3">
    <name type="scientific">Parachaetomium inaequale</name>
    <dbReference type="NCBI Taxonomy" id="2588326"/>
    <lineage>
        <taxon>Eukaryota</taxon>
        <taxon>Fungi</taxon>
        <taxon>Dikarya</taxon>
        <taxon>Ascomycota</taxon>
        <taxon>Pezizomycotina</taxon>
        <taxon>Sordariomycetes</taxon>
        <taxon>Sordariomycetidae</taxon>
        <taxon>Sordariales</taxon>
        <taxon>Chaetomiaceae</taxon>
        <taxon>Parachaetomium</taxon>
    </lineage>
</organism>
<accession>A0AAN6SSP0</accession>
<evidence type="ECO:0000313" key="3">
    <source>
        <dbReference type="Proteomes" id="UP001303115"/>
    </source>
</evidence>
<feature type="region of interest" description="Disordered" evidence="1">
    <location>
        <begin position="57"/>
        <end position="281"/>
    </location>
</feature>
<feature type="compositionally biased region" description="Low complexity" evidence="1">
    <location>
        <begin position="298"/>
        <end position="310"/>
    </location>
</feature>